<dbReference type="Proteomes" id="UP001500074">
    <property type="component" value="Unassembled WGS sequence"/>
</dbReference>
<feature type="signal peptide" evidence="4">
    <location>
        <begin position="1"/>
        <end position="22"/>
    </location>
</feature>
<dbReference type="PROSITE" id="PS50005">
    <property type="entry name" value="TPR"/>
    <property type="match status" value="1"/>
</dbReference>
<evidence type="ECO:0000256" key="2">
    <source>
        <dbReference type="ARBA" id="ARBA00022803"/>
    </source>
</evidence>
<accession>A0ABP9QZI0</accession>
<organism evidence="5 6">
    <name type="scientific">Modicisalibacter zincidurans</name>
    <dbReference type="NCBI Taxonomy" id="1178777"/>
    <lineage>
        <taxon>Bacteria</taxon>
        <taxon>Pseudomonadati</taxon>
        <taxon>Pseudomonadota</taxon>
        <taxon>Gammaproteobacteria</taxon>
        <taxon>Oceanospirillales</taxon>
        <taxon>Halomonadaceae</taxon>
        <taxon>Modicisalibacter</taxon>
    </lineage>
</organism>
<dbReference type="PROSITE" id="PS51257">
    <property type="entry name" value="PROKAR_LIPOPROTEIN"/>
    <property type="match status" value="1"/>
</dbReference>
<keyword evidence="2 3" id="KW-0802">TPR repeat</keyword>
<dbReference type="Pfam" id="PF13432">
    <property type="entry name" value="TPR_16"/>
    <property type="match status" value="3"/>
</dbReference>
<gene>
    <name evidence="5" type="ORF">GCM10023342_01780</name>
</gene>
<keyword evidence="4" id="KW-0732">Signal</keyword>
<dbReference type="PANTHER" id="PTHR45586">
    <property type="entry name" value="TPR REPEAT-CONTAINING PROTEIN PA4667"/>
    <property type="match status" value="1"/>
</dbReference>
<keyword evidence="6" id="KW-1185">Reference proteome</keyword>
<keyword evidence="1" id="KW-0677">Repeat</keyword>
<dbReference type="Pfam" id="PF14559">
    <property type="entry name" value="TPR_19"/>
    <property type="match status" value="1"/>
</dbReference>
<dbReference type="RefSeq" id="WP_031383901.1">
    <property type="nucleotide sequence ID" value="NZ_BAABKI010000002.1"/>
</dbReference>
<evidence type="ECO:0000313" key="6">
    <source>
        <dbReference type="Proteomes" id="UP001500074"/>
    </source>
</evidence>
<feature type="chain" id="PRO_5047202125" evidence="4">
    <location>
        <begin position="23"/>
        <end position="576"/>
    </location>
</feature>
<name>A0ABP9QZI0_9GAMM</name>
<dbReference type="SMART" id="SM00028">
    <property type="entry name" value="TPR"/>
    <property type="match status" value="6"/>
</dbReference>
<dbReference type="InterPro" id="IPR011990">
    <property type="entry name" value="TPR-like_helical_dom_sf"/>
</dbReference>
<dbReference type="SUPFAM" id="SSF48452">
    <property type="entry name" value="TPR-like"/>
    <property type="match status" value="2"/>
</dbReference>
<feature type="repeat" description="TPR" evidence="3">
    <location>
        <begin position="488"/>
        <end position="521"/>
    </location>
</feature>
<comment type="caution">
    <text evidence="5">The sequence shown here is derived from an EMBL/GenBank/DDBJ whole genome shotgun (WGS) entry which is preliminary data.</text>
</comment>
<evidence type="ECO:0000256" key="4">
    <source>
        <dbReference type="SAM" id="SignalP"/>
    </source>
</evidence>
<dbReference type="InterPro" id="IPR051012">
    <property type="entry name" value="CellSynth/LPSAsmb/PSIAsmb"/>
</dbReference>
<sequence length="576" mass="64041">MRARLLVTVLAAALVAGCQGLADRPPPLTDPLASAPAVQKGLDAQSLATLLTAEIAGQRGDFERAARGYLETAERYESPALAERATLAARYTDDPQLQARAAEHWRRLAPQAEAPARLLANLALERGDWQASLEQRLALAERGGQGDLTGFAEAAIKKRIDVAPLIERLRRYLQARDGQPDAALATALLEAANGETARADARLDRLAESYPTLAGLWLARARIALQEGRNTDARDAALRGLENAGDDSRFILLLARAQLRLDQVESAEARINTLLAKNSDSVELRLALAQLYLEEAHPAPARRLLLALVDSQPTPPPLAFIMLGSIAEQAGEIDNALLYYRQVPTGDGFIEARQRAASMLADTGRLADARTFLRSERLRHPTAYAELIGLEVDLLQARDRIDAARQLLDQAVTRYPDDTPLRFTRSMFRYRQGNLAGMERDLRQIIEREPRNAMALNALGYTLADETSRLDEARKLIERAYRLQPESPAIIDSLGWVYHKLGDDQQALPYLREAYRLQPDQEIAAHLAEVLWRLERRDEARALIEEALERYAERPRVDALLERIPELDPTTITNTE</sequence>
<dbReference type="EMBL" id="BAABKI010000002">
    <property type="protein sequence ID" value="GAA5169580.1"/>
    <property type="molecule type" value="Genomic_DNA"/>
</dbReference>
<reference evidence="6" key="1">
    <citation type="journal article" date="2019" name="Int. J. Syst. Evol. Microbiol.">
        <title>The Global Catalogue of Microorganisms (GCM) 10K type strain sequencing project: providing services to taxonomists for standard genome sequencing and annotation.</title>
        <authorList>
            <consortium name="The Broad Institute Genomics Platform"/>
            <consortium name="The Broad Institute Genome Sequencing Center for Infectious Disease"/>
            <person name="Wu L."/>
            <person name="Ma J."/>
        </authorList>
    </citation>
    <scope>NUCLEOTIDE SEQUENCE [LARGE SCALE GENOMIC DNA]</scope>
    <source>
        <strain evidence="6">JCM 18472</strain>
    </source>
</reference>
<dbReference type="PANTHER" id="PTHR45586:SF1">
    <property type="entry name" value="LIPOPOLYSACCHARIDE ASSEMBLY PROTEIN B"/>
    <property type="match status" value="1"/>
</dbReference>
<proteinExistence type="predicted"/>
<protein>
    <submittedName>
        <fullName evidence="5">Tetratricopeptide repeat protein</fullName>
    </submittedName>
</protein>
<dbReference type="Gene3D" id="1.25.40.10">
    <property type="entry name" value="Tetratricopeptide repeat domain"/>
    <property type="match status" value="2"/>
</dbReference>
<evidence type="ECO:0000256" key="3">
    <source>
        <dbReference type="PROSITE-ProRule" id="PRU00339"/>
    </source>
</evidence>
<evidence type="ECO:0000313" key="5">
    <source>
        <dbReference type="EMBL" id="GAA5169580.1"/>
    </source>
</evidence>
<dbReference type="InterPro" id="IPR019734">
    <property type="entry name" value="TPR_rpt"/>
</dbReference>
<evidence type="ECO:0000256" key="1">
    <source>
        <dbReference type="ARBA" id="ARBA00022737"/>
    </source>
</evidence>